<sequence length="70" mass="7693">MNDAGTARNVLFRFVSRDPSFENARVVVKLVSHVAELQCDLVVLRAQRFCQYAAKLSLLAEIGSCGTHAV</sequence>
<dbReference type="EMBL" id="LT962688">
    <property type="protein sequence ID" value="SOR28775.1"/>
    <property type="molecule type" value="Genomic_DNA"/>
</dbReference>
<organism evidence="1 2">
    <name type="scientific">Methylorubrum extorquens</name>
    <name type="common">Methylobacterium dichloromethanicum</name>
    <name type="synonym">Methylobacterium extorquens</name>
    <dbReference type="NCBI Taxonomy" id="408"/>
    <lineage>
        <taxon>Bacteria</taxon>
        <taxon>Pseudomonadati</taxon>
        <taxon>Pseudomonadota</taxon>
        <taxon>Alphaproteobacteria</taxon>
        <taxon>Hyphomicrobiales</taxon>
        <taxon>Methylobacteriaceae</taxon>
        <taxon>Methylorubrum</taxon>
    </lineage>
</organism>
<name>A0A2N9AN68_METEX</name>
<gene>
    <name evidence="1" type="ORF">TK0001_2173</name>
</gene>
<evidence type="ECO:0000313" key="1">
    <source>
        <dbReference type="EMBL" id="SOR28775.1"/>
    </source>
</evidence>
<proteinExistence type="predicted"/>
<protein>
    <submittedName>
        <fullName evidence="1">Uncharacterized protein</fullName>
    </submittedName>
</protein>
<reference evidence="2" key="1">
    <citation type="submission" date="2017-10" db="EMBL/GenBank/DDBJ databases">
        <authorList>
            <person name="Regsiter A."/>
            <person name="William W."/>
        </authorList>
    </citation>
    <scope>NUCLEOTIDE SEQUENCE [LARGE SCALE GENOMIC DNA]</scope>
</reference>
<evidence type="ECO:0000313" key="2">
    <source>
        <dbReference type="Proteomes" id="UP000233769"/>
    </source>
</evidence>
<accession>A0A2N9AN68</accession>
<dbReference type="AlphaFoldDB" id="A0A2N9AN68"/>
<dbReference type="Proteomes" id="UP000233769">
    <property type="component" value="Chromosome tk0001"/>
</dbReference>